<protein>
    <submittedName>
        <fullName evidence="1">Uncharacterized protein</fullName>
    </submittedName>
</protein>
<dbReference type="EMBL" id="JAKKPZ010000251">
    <property type="protein sequence ID" value="KAI1697773.1"/>
    <property type="molecule type" value="Genomic_DNA"/>
</dbReference>
<sequence length="101" mass="10670">MLFVLGKSMVSGIEAANAACTVSRTLSSSICTWVRLRLGPSPPGPICTWVHLHLGATAPDPCVGKKKLPKMGYPGYRGSKIPDISLSAALIRLILAPIVFP</sequence>
<organism evidence="1 2">
    <name type="scientific">Ditylenchus destructor</name>
    <dbReference type="NCBI Taxonomy" id="166010"/>
    <lineage>
        <taxon>Eukaryota</taxon>
        <taxon>Metazoa</taxon>
        <taxon>Ecdysozoa</taxon>
        <taxon>Nematoda</taxon>
        <taxon>Chromadorea</taxon>
        <taxon>Rhabditida</taxon>
        <taxon>Tylenchina</taxon>
        <taxon>Tylenchomorpha</taxon>
        <taxon>Sphaerularioidea</taxon>
        <taxon>Anguinidae</taxon>
        <taxon>Anguininae</taxon>
        <taxon>Ditylenchus</taxon>
    </lineage>
</organism>
<evidence type="ECO:0000313" key="1">
    <source>
        <dbReference type="EMBL" id="KAI1697773.1"/>
    </source>
</evidence>
<name>A0AAD4MLU8_9BILA</name>
<proteinExistence type="predicted"/>
<comment type="caution">
    <text evidence="1">The sequence shown here is derived from an EMBL/GenBank/DDBJ whole genome shotgun (WGS) entry which is preliminary data.</text>
</comment>
<keyword evidence="2" id="KW-1185">Reference proteome</keyword>
<accession>A0AAD4MLU8</accession>
<dbReference type="Proteomes" id="UP001201812">
    <property type="component" value="Unassembled WGS sequence"/>
</dbReference>
<evidence type="ECO:0000313" key="2">
    <source>
        <dbReference type="Proteomes" id="UP001201812"/>
    </source>
</evidence>
<gene>
    <name evidence="1" type="ORF">DdX_18288</name>
</gene>
<reference evidence="1" key="1">
    <citation type="submission" date="2022-01" db="EMBL/GenBank/DDBJ databases">
        <title>Genome Sequence Resource for Two Populations of Ditylenchus destructor, the Migratory Endoparasitic Phytonematode.</title>
        <authorList>
            <person name="Zhang H."/>
            <person name="Lin R."/>
            <person name="Xie B."/>
        </authorList>
    </citation>
    <scope>NUCLEOTIDE SEQUENCE</scope>
    <source>
        <strain evidence="1">BazhouSP</strain>
    </source>
</reference>
<dbReference type="AlphaFoldDB" id="A0AAD4MLU8"/>